<proteinExistence type="predicted"/>
<evidence type="ECO:0000313" key="1">
    <source>
        <dbReference type="EMBL" id="EGC44878.1"/>
    </source>
</evidence>
<dbReference type="AlphaFoldDB" id="F0UF21"/>
<dbReference type="EMBL" id="DS990638">
    <property type="protein sequence ID" value="EGC44878.1"/>
    <property type="molecule type" value="Genomic_DNA"/>
</dbReference>
<evidence type="ECO:0000313" key="2">
    <source>
        <dbReference type="Proteomes" id="UP000008142"/>
    </source>
</evidence>
<protein>
    <submittedName>
        <fullName evidence="1">Predicted protein</fullName>
    </submittedName>
</protein>
<accession>F0UF21</accession>
<reference evidence="2" key="1">
    <citation type="submission" date="2008-07" db="EMBL/GenBank/DDBJ databases">
        <title>Annotation of Ajellomyces capsulatus strain H88.</title>
        <authorList>
            <person name="Champion M."/>
            <person name="Cuomo C."/>
            <person name="Ma L.-J."/>
            <person name="Henn M.R."/>
            <person name="Sil A."/>
            <person name="Goldman B."/>
            <person name="Young S.K."/>
            <person name="Kodira C.D."/>
            <person name="Zeng Q."/>
            <person name="Koehrsen M."/>
            <person name="Alvarado L."/>
            <person name="Berlin A."/>
            <person name="Borenstein D."/>
            <person name="Chen Z."/>
            <person name="Engels R."/>
            <person name="Freedman E."/>
            <person name="Gellesch M."/>
            <person name="Goldberg J."/>
            <person name="Griggs A."/>
            <person name="Gujja S."/>
            <person name="Heiman D."/>
            <person name="Hepburn T."/>
            <person name="Howarth C."/>
            <person name="Jen D."/>
            <person name="Larson L."/>
            <person name="Lewis B."/>
            <person name="Mehta T."/>
            <person name="Park D."/>
            <person name="Pearson M."/>
            <person name="Roberts A."/>
            <person name="Saif S."/>
            <person name="Shea T."/>
            <person name="Shenoy N."/>
            <person name="Sisk P."/>
            <person name="Stolte C."/>
            <person name="Sykes S."/>
            <person name="Walk T."/>
            <person name="White J."/>
            <person name="Yandava C."/>
            <person name="Klein B."/>
            <person name="McEwen J.G."/>
            <person name="Puccia R."/>
            <person name="Goldman G.H."/>
            <person name="Felipe M.S."/>
            <person name="Nino-Vega G."/>
            <person name="San-Blas G."/>
            <person name="Taylor J."/>
            <person name="Mendoza L."/>
            <person name="Galagan J."/>
            <person name="Nusbaum C."/>
            <person name="Birren B."/>
        </authorList>
    </citation>
    <scope>NUCLEOTIDE SEQUENCE [LARGE SCALE GENOMIC DNA]</scope>
    <source>
        <strain evidence="2">H88</strain>
    </source>
</reference>
<dbReference type="HOGENOM" id="CLU_2132779_0_0_1"/>
<dbReference type="Proteomes" id="UP000008142">
    <property type="component" value="Unassembled WGS sequence"/>
</dbReference>
<gene>
    <name evidence="1" type="ORF">HCEG_04093</name>
</gene>
<dbReference type="OrthoDB" id="10518937at2759"/>
<sequence>MGLPNVKPYLLMPLLFNRCVSDAIQPLLAALPYEPNGRDIKFLRMLARNCCFYSAGQEVVDPLSKASACTAGDKTAFGFEFQGVARVLPRTIAMLSGEDAWLGIRIFQDHELP</sequence>
<name>F0UF21_AJEC8</name>
<organism evidence="2">
    <name type="scientific">Ajellomyces capsulatus (strain H88)</name>
    <name type="common">Darling's disease fungus</name>
    <name type="synonym">Histoplasma capsulatum</name>
    <dbReference type="NCBI Taxonomy" id="544711"/>
    <lineage>
        <taxon>Eukaryota</taxon>
        <taxon>Fungi</taxon>
        <taxon>Dikarya</taxon>
        <taxon>Ascomycota</taxon>
        <taxon>Pezizomycotina</taxon>
        <taxon>Eurotiomycetes</taxon>
        <taxon>Eurotiomycetidae</taxon>
        <taxon>Onygenales</taxon>
        <taxon>Ajellomycetaceae</taxon>
        <taxon>Histoplasma</taxon>
    </lineage>
</organism>